<dbReference type="SUPFAM" id="SSF51445">
    <property type="entry name" value="(Trans)glycosidases"/>
    <property type="match status" value="1"/>
</dbReference>
<dbReference type="PANTHER" id="PTHR11972:SF152">
    <property type="entry name" value="RESPIRATORY BURST OXIDASE HOMOLOG PROTEIN C"/>
    <property type="match status" value="1"/>
</dbReference>
<evidence type="ECO:0000256" key="1">
    <source>
        <dbReference type="ARBA" id="ARBA00023002"/>
    </source>
</evidence>
<feature type="transmembrane region" description="Helical" evidence="2">
    <location>
        <begin position="84"/>
        <end position="106"/>
    </location>
</feature>
<dbReference type="PANTHER" id="PTHR11972">
    <property type="entry name" value="NADPH OXIDASE"/>
    <property type="match status" value="1"/>
</dbReference>
<dbReference type="InterPro" id="IPR050369">
    <property type="entry name" value="RBOH/FRE"/>
</dbReference>
<dbReference type="Proteomes" id="UP001151760">
    <property type="component" value="Unassembled WGS sequence"/>
</dbReference>
<keyword evidence="2" id="KW-0472">Membrane</keyword>
<comment type="caution">
    <text evidence="4">The sequence shown here is derived from an EMBL/GenBank/DDBJ whole genome shotgun (WGS) entry which is preliminary data.</text>
</comment>
<keyword evidence="2" id="KW-1133">Transmembrane helix</keyword>
<reference evidence="4" key="2">
    <citation type="submission" date="2022-01" db="EMBL/GenBank/DDBJ databases">
        <authorList>
            <person name="Yamashiro T."/>
            <person name="Shiraishi A."/>
            <person name="Satake H."/>
            <person name="Nakayama K."/>
        </authorList>
    </citation>
    <scope>NUCLEOTIDE SEQUENCE</scope>
</reference>
<proteinExistence type="predicted"/>
<name>A0ABQ4YQX5_9ASTR</name>
<accession>A0ABQ4YQX5</accession>
<sequence length="590" mass="66206">MQPVSAAMAVFDPLCMCIRCVSLLYSVCSIYVVVALSCIRGEAVACCLYLGWAATSTRWLQPWQGFCNAASVADPSLIHDLSMLLLRLLLFMLGLTIYGSGWLMLLSYSHSMPPLLSLPLSMASDDAGGCAWPGWKKRLYTAVDQIVGMKWLPDTDDSEVMQFNGEINEVKNFSLQATRVRNLTPSQDVFCGAVDQSQEYHNEVSLPKLVTQSYKCHVIRLPTNVYVKLSEELSHVQSLCIYEMMVRAFKHILQAVIAAASKPEGNCNLAENVVISIFPWRCEVLPDYDVWNICYYKDGVIDHPHNLTCHPTISEHDAQNKGAHQERVVQLRKMIDLLAIAVAISIGVGLHAISHLTCDFPRLIHATKEEYEPLEQFFGEQAKNYWHFVKEPVAVYPGYVLALHMSKPNRHPITSALGDDYLSVHIRTLGDWTRQLKTVFSEVCQPPRNGKSGLLRADCKGEIPKFGNKAMKEKVSSYDTCTLRNRISSFSDCRCADPAGNNSFNLWKYKYNGGRNMAETLAHGPPRAEAAPQFSNTDFCCSYGRVIGNHHWGDEYQQLVKALHLAGVRVILDVVYNHTNEADDRDEQNC</sequence>
<protein>
    <submittedName>
        <fullName evidence="4">Respiratory burst oxidase homolog protein C-like protein</fullName>
    </submittedName>
</protein>
<gene>
    <name evidence="4" type="ORF">Tco_0729198</name>
</gene>
<dbReference type="Gene3D" id="3.20.20.80">
    <property type="entry name" value="Glycosidases"/>
    <property type="match status" value="1"/>
</dbReference>
<keyword evidence="5" id="KW-1185">Reference proteome</keyword>
<dbReference type="InterPro" id="IPR013112">
    <property type="entry name" value="FAD-bd_8"/>
</dbReference>
<dbReference type="EMBL" id="BQNB010010589">
    <property type="protein sequence ID" value="GJS79317.1"/>
    <property type="molecule type" value="Genomic_DNA"/>
</dbReference>
<evidence type="ECO:0000256" key="2">
    <source>
        <dbReference type="SAM" id="Phobius"/>
    </source>
</evidence>
<reference evidence="4" key="1">
    <citation type="journal article" date="2022" name="Int. J. Mol. Sci.">
        <title>Draft Genome of Tanacetum Coccineum: Genomic Comparison of Closely Related Tanacetum-Family Plants.</title>
        <authorList>
            <person name="Yamashiro T."/>
            <person name="Shiraishi A."/>
            <person name="Nakayama K."/>
            <person name="Satake H."/>
        </authorList>
    </citation>
    <scope>NUCLEOTIDE SEQUENCE</scope>
</reference>
<feature type="domain" description="FAD-binding 8" evidence="3">
    <location>
        <begin position="411"/>
        <end position="452"/>
    </location>
</feature>
<dbReference type="Pfam" id="PF08022">
    <property type="entry name" value="FAD_binding_8"/>
    <property type="match status" value="1"/>
</dbReference>
<dbReference type="InterPro" id="IPR017853">
    <property type="entry name" value="GH"/>
</dbReference>
<organism evidence="4 5">
    <name type="scientific">Tanacetum coccineum</name>
    <dbReference type="NCBI Taxonomy" id="301880"/>
    <lineage>
        <taxon>Eukaryota</taxon>
        <taxon>Viridiplantae</taxon>
        <taxon>Streptophyta</taxon>
        <taxon>Embryophyta</taxon>
        <taxon>Tracheophyta</taxon>
        <taxon>Spermatophyta</taxon>
        <taxon>Magnoliopsida</taxon>
        <taxon>eudicotyledons</taxon>
        <taxon>Gunneridae</taxon>
        <taxon>Pentapetalae</taxon>
        <taxon>asterids</taxon>
        <taxon>campanulids</taxon>
        <taxon>Asterales</taxon>
        <taxon>Asteraceae</taxon>
        <taxon>Asteroideae</taxon>
        <taxon>Anthemideae</taxon>
        <taxon>Anthemidinae</taxon>
        <taxon>Tanacetum</taxon>
    </lineage>
</organism>
<keyword evidence="1" id="KW-0560">Oxidoreductase</keyword>
<evidence type="ECO:0000259" key="3">
    <source>
        <dbReference type="Pfam" id="PF08022"/>
    </source>
</evidence>
<evidence type="ECO:0000313" key="4">
    <source>
        <dbReference type="EMBL" id="GJS79317.1"/>
    </source>
</evidence>
<evidence type="ECO:0000313" key="5">
    <source>
        <dbReference type="Proteomes" id="UP001151760"/>
    </source>
</evidence>
<keyword evidence="2" id="KW-0812">Transmembrane</keyword>